<dbReference type="SUPFAM" id="SSF52540">
    <property type="entry name" value="P-loop containing nucleoside triphosphate hydrolases"/>
    <property type="match status" value="1"/>
</dbReference>
<dbReference type="AlphaFoldDB" id="A0A382SCN5"/>
<accession>A0A382SCN5</accession>
<gene>
    <name evidence="1" type="ORF">METZ01_LOCUS360518</name>
</gene>
<dbReference type="InterPro" id="IPR027417">
    <property type="entry name" value="P-loop_NTPase"/>
</dbReference>
<sequence>MSNYFDSPIFVLGLPRSGTSLIAGSLNTCGAWVGSTFPGDENNPEGFFEHKIIRENVTKNILKQLLGCDPLGVRKLPPIKYEVRDSNLKNIIWKILKDDGYEDNRSWLYKCPKLSLTWQFFLDAFPNAKWVIVTRDHKSIIDSILRTNFMNQHSTDYVFWENFINQYNIRINALKNSTTNYKEIISSDVVEKNYISFIDIVNWLGLTFKKETIEQFVYKPYYNFKH</sequence>
<dbReference type="Gene3D" id="3.40.50.300">
    <property type="entry name" value="P-loop containing nucleotide triphosphate hydrolases"/>
    <property type="match status" value="1"/>
</dbReference>
<reference evidence="1" key="1">
    <citation type="submission" date="2018-05" db="EMBL/GenBank/DDBJ databases">
        <authorList>
            <person name="Lanie J.A."/>
            <person name="Ng W.-L."/>
            <person name="Kazmierczak K.M."/>
            <person name="Andrzejewski T.M."/>
            <person name="Davidsen T.M."/>
            <person name="Wayne K.J."/>
            <person name="Tettelin H."/>
            <person name="Glass J.I."/>
            <person name="Rusch D."/>
            <person name="Podicherti R."/>
            <person name="Tsui H.-C.T."/>
            <person name="Winkler M.E."/>
        </authorList>
    </citation>
    <scope>NUCLEOTIDE SEQUENCE</scope>
</reference>
<evidence type="ECO:0008006" key="2">
    <source>
        <dbReference type="Google" id="ProtNLM"/>
    </source>
</evidence>
<dbReference type="EMBL" id="UINC01128117">
    <property type="protein sequence ID" value="SVD07664.1"/>
    <property type="molecule type" value="Genomic_DNA"/>
</dbReference>
<proteinExistence type="predicted"/>
<dbReference type="Pfam" id="PF13469">
    <property type="entry name" value="Sulfotransfer_3"/>
    <property type="match status" value="1"/>
</dbReference>
<name>A0A382SCN5_9ZZZZ</name>
<organism evidence="1">
    <name type="scientific">marine metagenome</name>
    <dbReference type="NCBI Taxonomy" id="408172"/>
    <lineage>
        <taxon>unclassified sequences</taxon>
        <taxon>metagenomes</taxon>
        <taxon>ecological metagenomes</taxon>
    </lineage>
</organism>
<evidence type="ECO:0000313" key="1">
    <source>
        <dbReference type="EMBL" id="SVD07664.1"/>
    </source>
</evidence>
<protein>
    <recommendedName>
        <fullName evidence="2">Sulfotransferase domain-containing protein</fullName>
    </recommendedName>
</protein>